<keyword evidence="4" id="KW-0732">Signal</keyword>
<dbReference type="GO" id="GO:0006357">
    <property type="term" value="P:regulation of transcription by RNA polymerase II"/>
    <property type="evidence" value="ECO:0007669"/>
    <property type="project" value="TreeGrafter"/>
</dbReference>
<dbReference type="PANTHER" id="PTHR23110">
    <property type="entry name" value="BTB DOMAIN TRANSCRIPTION FACTOR"/>
    <property type="match status" value="1"/>
</dbReference>
<proteinExistence type="predicted"/>
<feature type="compositionally biased region" description="Basic and acidic residues" evidence="3">
    <location>
        <begin position="163"/>
        <end position="176"/>
    </location>
</feature>
<evidence type="ECO:0000256" key="4">
    <source>
        <dbReference type="SAM" id="SignalP"/>
    </source>
</evidence>
<dbReference type="AlphaFoldDB" id="A0A9Q0S0B1"/>
<comment type="caution">
    <text evidence="6">The sequence shown here is derived from an EMBL/GenBank/DDBJ whole genome shotgun (WGS) entry which is preliminary data.</text>
</comment>
<dbReference type="InterPro" id="IPR051095">
    <property type="entry name" value="Dros_DevTransReg"/>
</dbReference>
<dbReference type="InterPro" id="IPR011333">
    <property type="entry name" value="SKP1/BTB/POZ_sf"/>
</dbReference>
<dbReference type="OrthoDB" id="5560627at2759"/>
<dbReference type="Proteomes" id="UP001151699">
    <property type="component" value="Chromosome X"/>
</dbReference>
<dbReference type="SMART" id="SM00225">
    <property type="entry name" value="BTB"/>
    <property type="match status" value="1"/>
</dbReference>
<dbReference type="PROSITE" id="PS50097">
    <property type="entry name" value="BTB"/>
    <property type="match status" value="1"/>
</dbReference>
<feature type="region of interest" description="Disordered" evidence="3">
    <location>
        <begin position="163"/>
        <end position="241"/>
    </location>
</feature>
<gene>
    <name evidence="6" type="primary">fru</name>
    <name evidence="6" type="ORF">Bhyg_11440</name>
</gene>
<dbReference type="GO" id="GO:0005634">
    <property type="term" value="C:nucleus"/>
    <property type="evidence" value="ECO:0007669"/>
    <property type="project" value="UniProtKB-SubCell"/>
</dbReference>
<feature type="domain" description="BTB" evidence="5">
    <location>
        <begin position="50"/>
        <end position="94"/>
    </location>
</feature>
<feature type="compositionally biased region" description="Low complexity" evidence="3">
    <location>
        <begin position="177"/>
        <end position="193"/>
    </location>
</feature>
<evidence type="ECO:0000313" key="7">
    <source>
        <dbReference type="Proteomes" id="UP001151699"/>
    </source>
</evidence>
<reference evidence="6" key="1">
    <citation type="submission" date="2022-07" db="EMBL/GenBank/DDBJ databases">
        <authorList>
            <person name="Trinca V."/>
            <person name="Uliana J.V.C."/>
            <person name="Torres T.T."/>
            <person name="Ward R.J."/>
            <person name="Monesi N."/>
        </authorList>
    </citation>
    <scope>NUCLEOTIDE SEQUENCE</scope>
    <source>
        <strain evidence="6">HSMRA1968</strain>
        <tissue evidence="6">Whole embryos</tissue>
    </source>
</reference>
<keyword evidence="7" id="KW-1185">Reference proteome</keyword>
<dbReference type="Gene3D" id="3.30.710.10">
    <property type="entry name" value="Potassium Channel Kv1.1, Chain A"/>
    <property type="match status" value="1"/>
</dbReference>
<accession>A0A9Q0S0B1</accession>
<evidence type="ECO:0000256" key="1">
    <source>
        <dbReference type="ARBA" id="ARBA00004123"/>
    </source>
</evidence>
<evidence type="ECO:0000313" key="6">
    <source>
        <dbReference type="EMBL" id="KAJ6638703.1"/>
    </source>
</evidence>
<name>A0A9Q0S0B1_9DIPT</name>
<dbReference type="EMBL" id="WJQU01000003">
    <property type="protein sequence ID" value="KAJ6638703.1"/>
    <property type="molecule type" value="Genomic_DNA"/>
</dbReference>
<evidence type="ECO:0000259" key="5">
    <source>
        <dbReference type="PROSITE" id="PS50097"/>
    </source>
</evidence>
<sequence length="241" mass="27687">MQLKENVALILRGMMGLAAMVTLVGRSYENCCVPRLKGVLTSLLQREALCDVTLACDGKTVKAHQTILSACSPYFETIFLQNYHPHPIIYLKDVRGLTDNNNINYRTDVDKDRCETTEKPSVTRTQFDRELERDRCEVDRDRVDLERERDSRDRRSDEQMILDLKDYRERERDRELSTTPTSSHSSYKSSPMPKLNPLDGEEIRRNSPANTPVGLNPTSVSIKQEKLDAGLHPTMPDIMTW</sequence>
<comment type="subcellular location">
    <subcellularLocation>
        <location evidence="1">Nucleus</location>
    </subcellularLocation>
</comment>
<dbReference type="InterPro" id="IPR000210">
    <property type="entry name" value="BTB/POZ_dom"/>
</dbReference>
<protein>
    <submittedName>
        <fullName evidence="6">Sex determination protein fruitless</fullName>
    </submittedName>
</protein>
<dbReference type="Pfam" id="PF00651">
    <property type="entry name" value="BTB"/>
    <property type="match status" value="1"/>
</dbReference>
<keyword evidence="2" id="KW-0539">Nucleus</keyword>
<dbReference type="SUPFAM" id="SSF54695">
    <property type="entry name" value="POZ domain"/>
    <property type="match status" value="1"/>
</dbReference>
<dbReference type="PANTHER" id="PTHR23110:SF107">
    <property type="entry name" value="SEX DETERMINATION PROTEIN FRUITLESS"/>
    <property type="match status" value="1"/>
</dbReference>
<organism evidence="6 7">
    <name type="scientific">Pseudolycoriella hygida</name>
    <dbReference type="NCBI Taxonomy" id="35572"/>
    <lineage>
        <taxon>Eukaryota</taxon>
        <taxon>Metazoa</taxon>
        <taxon>Ecdysozoa</taxon>
        <taxon>Arthropoda</taxon>
        <taxon>Hexapoda</taxon>
        <taxon>Insecta</taxon>
        <taxon>Pterygota</taxon>
        <taxon>Neoptera</taxon>
        <taxon>Endopterygota</taxon>
        <taxon>Diptera</taxon>
        <taxon>Nematocera</taxon>
        <taxon>Sciaroidea</taxon>
        <taxon>Sciaridae</taxon>
        <taxon>Pseudolycoriella</taxon>
    </lineage>
</organism>
<evidence type="ECO:0000256" key="2">
    <source>
        <dbReference type="ARBA" id="ARBA00023242"/>
    </source>
</evidence>
<feature type="chain" id="PRO_5040215029" evidence="4">
    <location>
        <begin position="19"/>
        <end position="241"/>
    </location>
</feature>
<evidence type="ECO:0000256" key="3">
    <source>
        <dbReference type="SAM" id="MobiDB-lite"/>
    </source>
</evidence>
<feature type="signal peptide" evidence="4">
    <location>
        <begin position="1"/>
        <end position="18"/>
    </location>
</feature>